<dbReference type="Pfam" id="PF00563">
    <property type="entry name" value="EAL"/>
    <property type="match status" value="1"/>
</dbReference>
<dbReference type="RefSeq" id="WP_069024079.1">
    <property type="nucleotide sequence ID" value="NZ_LVJZ01000003.1"/>
</dbReference>
<dbReference type="CDD" id="cd01949">
    <property type="entry name" value="GGDEF"/>
    <property type="match status" value="1"/>
</dbReference>
<dbReference type="SUPFAM" id="SSF141868">
    <property type="entry name" value="EAL domain-like"/>
    <property type="match status" value="1"/>
</dbReference>
<dbReference type="Gene3D" id="3.10.580.10">
    <property type="entry name" value="CBS-domain"/>
    <property type="match status" value="1"/>
</dbReference>
<dbReference type="SUPFAM" id="SSF55073">
    <property type="entry name" value="Nucleotide cyclase"/>
    <property type="match status" value="1"/>
</dbReference>
<evidence type="ECO:0000313" key="5">
    <source>
        <dbReference type="EMBL" id="ODB95702.1"/>
    </source>
</evidence>
<dbReference type="SMART" id="SM00116">
    <property type="entry name" value="CBS"/>
    <property type="match status" value="2"/>
</dbReference>
<dbReference type="STRING" id="1818881.A3196_02395"/>
<evidence type="ECO:0000256" key="1">
    <source>
        <dbReference type="PROSITE-ProRule" id="PRU00703"/>
    </source>
</evidence>
<gene>
    <name evidence="5" type="ORF">A3196_02395</name>
</gene>
<protein>
    <recommendedName>
        <fullName evidence="7">Diguanylate cyclase</fullName>
    </recommendedName>
</protein>
<feature type="domain" description="CBS" evidence="4">
    <location>
        <begin position="337"/>
        <end position="398"/>
    </location>
</feature>
<sequence length="606" mass="68863">MTVDSEKAILKAIKDNKLISLFQPIVTANTLEIIGYEALIRGPSDKAWHSPQMLFSLAEQYGIGNRIEIHSINTHLKRRKKLGLQGMLFLNLSSFCISSGDFIITEFTNRLKKAGICPDQVVIEITERHPVVDVIPMISILEEMRAHGLRIAIDDLGAGYSSLRQWSEIRPDYVKIDGHFIQNIHEDSVKRQFVRSFCEIANDIGCSIIAEGIETEEELETIQSLEVDYLQGYLIARPQRTPIKHTPARLRQLNDGTTFLSNDLQVRALCKPTLTISPRFSVRSLADKFYQDKSLHVAVVIEKSKPLGIITRNSLQQLFSSHYGRDLYGRKPVVLIMNDEPITVTEETEIERLSNQITDNNETLPDEYFVIVDKNKKYTGVGSLIDLLRAVTDYRITAARHANPLTMLPGNLRINQQIDTLLSANSSFVLAYCDVDNFKPFNDTYGYARGDDVIREIGQLLSRHSQFELDFVGHIGGDDFIVIFRSIDWEARCRKILDHFQNHALRFYDEKHKECGGIPAIDRSGNQQFYDIISISIGVIQVNHKFFTSHKEVASISSEVKKQAKKTKGNSLFIDRRSYQDVFNTKSDDSDIPNNVISINLPDSRQ</sequence>
<dbReference type="GO" id="GO:0071111">
    <property type="term" value="F:cyclic-guanylate-specific phosphodiesterase activity"/>
    <property type="evidence" value="ECO:0007669"/>
    <property type="project" value="InterPro"/>
</dbReference>
<keyword evidence="6" id="KW-1185">Reference proteome</keyword>
<dbReference type="PROSITE" id="PS50883">
    <property type="entry name" value="EAL"/>
    <property type="match status" value="1"/>
</dbReference>
<dbReference type="InterPro" id="IPR001633">
    <property type="entry name" value="EAL_dom"/>
</dbReference>
<dbReference type="SUPFAM" id="SSF54631">
    <property type="entry name" value="CBS-domain pair"/>
    <property type="match status" value="1"/>
</dbReference>
<dbReference type="InterPro" id="IPR029787">
    <property type="entry name" value="Nucleotide_cyclase"/>
</dbReference>
<evidence type="ECO:0000259" key="4">
    <source>
        <dbReference type="PROSITE" id="PS51371"/>
    </source>
</evidence>
<comment type="caution">
    <text evidence="5">The sequence shown here is derived from an EMBL/GenBank/DDBJ whole genome shotgun (WGS) entry which is preliminary data.</text>
</comment>
<dbReference type="SMART" id="SM00267">
    <property type="entry name" value="GGDEF"/>
    <property type="match status" value="1"/>
</dbReference>
<keyword evidence="1" id="KW-0129">CBS domain</keyword>
<dbReference type="PANTHER" id="PTHR33121:SF76">
    <property type="entry name" value="SIGNALING PROTEIN"/>
    <property type="match status" value="1"/>
</dbReference>
<dbReference type="InterPro" id="IPR050706">
    <property type="entry name" value="Cyclic-di-GMP_PDE-like"/>
</dbReference>
<feature type="domain" description="EAL" evidence="2">
    <location>
        <begin position="2"/>
        <end position="252"/>
    </location>
</feature>
<feature type="domain" description="GGDEF" evidence="3">
    <location>
        <begin position="426"/>
        <end position="577"/>
    </location>
</feature>
<dbReference type="EMBL" id="LVJZ01000003">
    <property type="protein sequence ID" value="ODB95702.1"/>
    <property type="molecule type" value="Genomic_DNA"/>
</dbReference>
<dbReference type="Gene3D" id="3.30.70.270">
    <property type="match status" value="1"/>
</dbReference>
<dbReference type="InterPro" id="IPR035919">
    <property type="entry name" value="EAL_sf"/>
</dbReference>
<dbReference type="Gene3D" id="3.20.20.450">
    <property type="entry name" value="EAL domain"/>
    <property type="match status" value="1"/>
</dbReference>
<accession>A0A1E2UM96</accession>
<proteinExistence type="predicted"/>
<dbReference type="CDD" id="cd01948">
    <property type="entry name" value="EAL"/>
    <property type="match status" value="1"/>
</dbReference>
<dbReference type="NCBIfam" id="TIGR00254">
    <property type="entry name" value="GGDEF"/>
    <property type="match status" value="1"/>
</dbReference>
<dbReference type="PANTHER" id="PTHR33121">
    <property type="entry name" value="CYCLIC DI-GMP PHOSPHODIESTERASE PDEF"/>
    <property type="match status" value="1"/>
</dbReference>
<dbReference type="InterPro" id="IPR000644">
    <property type="entry name" value="CBS_dom"/>
</dbReference>
<evidence type="ECO:0000259" key="2">
    <source>
        <dbReference type="PROSITE" id="PS50883"/>
    </source>
</evidence>
<dbReference type="PROSITE" id="PS50887">
    <property type="entry name" value="GGDEF"/>
    <property type="match status" value="1"/>
</dbReference>
<organism evidence="5 6">
    <name type="scientific">Candidatus Thiodiazotropha endoloripes</name>
    <dbReference type="NCBI Taxonomy" id="1818881"/>
    <lineage>
        <taxon>Bacteria</taxon>
        <taxon>Pseudomonadati</taxon>
        <taxon>Pseudomonadota</taxon>
        <taxon>Gammaproteobacteria</taxon>
        <taxon>Chromatiales</taxon>
        <taxon>Sedimenticolaceae</taxon>
        <taxon>Candidatus Thiodiazotropha</taxon>
    </lineage>
</organism>
<dbReference type="InterPro" id="IPR000160">
    <property type="entry name" value="GGDEF_dom"/>
</dbReference>
<dbReference type="SMART" id="SM00052">
    <property type="entry name" value="EAL"/>
    <property type="match status" value="1"/>
</dbReference>
<dbReference type="Proteomes" id="UP000094849">
    <property type="component" value="Unassembled WGS sequence"/>
</dbReference>
<reference evidence="5 6" key="1">
    <citation type="submission" date="2016-03" db="EMBL/GenBank/DDBJ databases">
        <title>Chemosynthetic sulphur-oxidizing symbionts of marine invertebrate animals are capable of nitrogen fixation.</title>
        <authorList>
            <person name="Petersen J.M."/>
            <person name="Kemper A."/>
            <person name="Gruber-Vodicka H."/>
            <person name="Cardini U."/>
            <person name="Geest Mvander."/>
            <person name="Kleiner M."/>
            <person name="Bulgheresi S."/>
            <person name="Fussmann M."/>
            <person name="Herbold C."/>
            <person name="Seah B.K.B."/>
            <person name="Antony C.Paul."/>
            <person name="Liu D."/>
            <person name="Belitz A."/>
            <person name="Weber M."/>
        </authorList>
    </citation>
    <scope>NUCLEOTIDE SEQUENCE [LARGE SCALE GENOMIC DNA]</scope>
    <source>
        <strain evidence="5">G_D</strain>
    </source>
</reference>
<evidence type="ECO:0000313" key="6">
    <source>
        <dbReference type="Proteomes" id="UP000094849"/>
    </source>
</evidence>
<dbReference type="InterPro" id="IPR043128">
    <property type="entry name" value="Rev_trsase/Diguanyl_cyclase"/>
</dbReference>
<evidence type="ECO:0000259" key="3">
    <source>
        <dbReference type="PROSITE" id="PS50887"/>
    </source>
</evidence>
<name>A0A1E2UM96_9GAMM</name>
<dbReference type="PROSITE" id="PS51371">
    <property type="entry name" value="CBS"/>
    <property type="match status" value="2"/>
</dbReference>
<evidence type="ECO:0008006" key="7">
    <source>
        <dbReference type="Google" id="ProtNLM"/>
    </source>
</evidence>
<dbReference type="Pfam" id="PF00571">
    <property type="entry name" value="CBS"/>
    <property type="match status" value="1"/>
</dbReference>
<dbReference type="Pfam" id="PF00990">
    <property type="entry name" value="GGDEF"/>
    <property type="match status" value="1"/>
</dbReference>
<feature type="domain" description="CBS" evidence="4">
    <location>
        <begin position="269"/>
        <end position="327"/>
    </location>
</feature>
<dbReference type="AlphaFoldDB" id="A0A1E2UM96"/>
<dbReference type="InterPro" id="IPR046342">
    <property type="entry name" value="CBS_dom_sf"/>
</dbReference>